<proteinExistence type="predicted"/>
<keyword evidence="2" id="KW-1185">Reference proteome</keyword>
<protein>
    <submittedName>
        <fullName evidence="1">Uncharacterized protein</fullName>
    </submittedName>
</protein>
<name>A0A433PBU9_9FUNG</name>
<evidence type="ECO:0000313" key="1">
    <source>
        <dbReference type="EMBL" id="RUS15004.1"/>
    </source>
</evidence>
<dbReference type="EMBL" id="RBNJ01026272">
    <property type="protein sequence ID" value="RUS15004.1"/>
    <property type="molecule type" value="Genomic_DNA"/>
</dbReference>
<evidence type="ECO:0000313" key="2">
    <source>
        <dbReference type="Proteomes" id="UP000274822"/>
    </source>
</evidence>
<dbReference type="Proteomes" id="UP000274822">
    <property type="component" value="Unassembled WGS sequence"/>
</dbReference>
<dbReference type="AlphaFoldDB" id="A0A433PBU9"/>
<accession>A0A433PBU9</accession>
<sequence>MKCRSNLSPSRTARPQKTTRIALFPVGQGSWFCGDGSNCAAIKREVIRLTSFKEDEQRM</sequence>
<comment type="caution">
    <text evidence="1">The sequence shown here is derived from an EMBL/GenBank/DDBJ whole genome shotgun (WGS) entry which is preliminary data.</text>
</comment>
<organism evidence="1 2">
    <name type="scientific">Jimgerdemannia flammicorona</name>
    <dbReference type="NCBI Taxonomy" id="994334"/>
    <lineage>
        <taxon>Eukaryota</taxon>
        <taxon>Fungi</taxon>
        <taxon>Fungi incertae sedis</taxon>
        <taxon>Mucoromycota</taxon>
        <taxon>Mucoromycotina</taxon>
        <taxon>Endogonomycetes</taxon>
        <taxon>Endogonales</taxon>
        <taxon>Endogonaceae</taxon>
        <taxon>Jimgerdemannia</taxon>
    </lineage>
</organism>
<reference evidence="1 2" key="1">
    <citation type="journal article" date="2018" name="New Phytol.">
        <title>Phylogenomics of Endogonaceae and evolution of mycorrhizas within Mucoromycota.</title>
        <authorList>
            <person name="Chang Y."/>
            <person name="Desiro A."/>
            <person name="Na H."/>
            <person name="Sandor L."/>
            <person name="Lipzen A."/>
            <person name="Clum A."/>
            <person name="Barry K."/>
            <person name="Grigoriev I.V."/>
            <person name="Martin F.M."/>
            <person name="Stajich J.E."/>
            <person name="Smith M.E."/>
            <person name="Bonito G."/>
            <person name="Spatafora J.W."/>
        </authorList>
    </citation>
    <scope>NUCLEOTIDE SEQUENCE [LARGE SCALE GENOMIC DNA]</scope>
    <source>
        <strain evidence="1 2">AD002</strain>
    </source>
</reference>
<gene>
    <name evidence="1" type="ORF">BC938DRAFT_477129</name>
</gene>